<dbReference type="AlphaFoldDB" id="A0A6J6QDD4"/>
<proteinExistence type="predicted"/>
<dbReference type="EMBL" id="CAEZXR010000136">
    <property type="protein sequence ID" value="CAB4707443.1"/>
    <property type="molecule type" value="Genomic_DNA"/>
</dbReference>
<name>A0A6J6QDD4_9ZZZZ</name>
<protein>
    <submittedName>
        <fullName evidence="1">Unannotated protein</fullName>
    </submittedName>
</protein>
<reference evidence="1" key="1">
    <citation type="submission" date="2020-05" db="EMBL/GenBank/DDBJ databases">
        <authorList>
            <person name="Chiriac C."/>
            <person name="Salcher M."/>
            <person name="Ghai R."/>
            <person name="Kavagutti S V."/>
        </authorList>
    </citation>
    <scope>NUCLEOTIDE SEQUENCE</scope>
</reference>
<sequence>MLAHHLGDREDQVGRGGALGQVAAQLEADHARDQHGDRLAEHRGLGLDAADAPADDTDAVDHGGVRVGADAGVGVGLQDAAHLAGEDGAGQVLDVDLVHDAGAGRDDLEVVERTLTPAQELVALAVALVLDLDVALEGLRRAEDVGHHRVVDDHLGRRERVDLGGVAAEVGHRLAHRGQVDDAGHAGEVLHDHARRRELDLLVRLGVRVPGSEVADVVGGDVRAVLGAQEVLQQHLQREGQRRDVDTLTRDCVEPEDLVGLAVHVQGALGTEAVLTCHWPTSPLSRLR</sequence>
<organism evidence="1">
    <name type="scientific">freshwater metagenome</name>
    <dbReference type="NCBI Taxonomy" id="449393"/>
    <lineage>
        <taxon>unclassified sequences</taxon>
        <taxon>metagenomes</taxon>
        <taxon>ecological metagenomes</taxon>
    </lineage>
</organism>
<accession>A0A6J6QDD4</accession>
<evidence type="ECO:0000313" key="1">
    <source>
        <dbReference type="EMBL" id="CAB4707443.1"/>
    </source>
</evidence>
<gene>
    <name evidence="1" type="ORF">UFOPK2579_01254</name>
</gene>